<evidence type="ECO:0000313" key="4">
    <source>
        <dbReference type="Proteomes" id="UP001497457"/>
    </source>
</evidence>
<feature type="transmembrane region" description="Helical" evidence="1">
    <location>
        <begin position="81"/>
        <end position="103"/>
    </location>
</feature>
<evidence type="ECO:0000313" key="2">
    <source>
        <dbReference type="EMBL" id="CAL4965201.1"/>
    </source>
</evidence>
<proteinExistence type="predicted"/>
<dbReference type="PANTHER" id="PTHR33530:SF15">
    <property type="entry name" value="OS01G0147100 PROTEIN"/>
    <property type="match status" value="1"/>
</dbReference>
<dbReference type="EMBL" id="OZ075129">
    <property type="protein sequence ID" value="CAL4965201.1"/>
    <property type="molecule type" value="Genomic_DNA"/>
</dbReference>
<accession>A0ABC8ZSK8</accession>
<protein>
    <submittedName>
        <fullName evidence="2">Uncharacterized protein</fullName>
    </submittedName>
</protein>
<dbReference type="Proteomes" id="UP001497457">
    <property type="component" value="Chromosome 19rd"/>
</dbReference>
<organism evidence="2 4">
    <name type="scientific">Urochloa decumbens</name>
    <dbReference type="NCBI Taxonomy" id="240449"/>
    <lineage>
        <taxon>Eukaryota</taxon>
        <taxon>Viridiplantae</taxon>
        <taxon>Streptophyta</taxon>
        <taxon>Embryophyta</taxon>
        <taxon>Tracheophyta</taxon>
        <taxon>Spermatophyta</taxon>
        <taxon>Magnoliopsida</taxon>
        <taxon>Liliopsida</taxon>
        <taxon>Poales</taxon>
        <taxon>Poaceae</taxon>
        <taxon>PACMAD clade</taxon>
        <taxon>Panicoideae</taxon>
        <taxon>Panicodae</taxon>
        <taxon>Paniceae</taxon>
        <taxon>Melinidinae</taxon>
        <taxon>Urochloa</taxon>
    </lineage>
</organism>
<dbReference type="AlphaFoldDB" id="A0ABC8ZSK8"/>
<keyword evidence="4" id="KW-1185">Reference proteome</keyword>
<evidence type="ECO:0000313" key="3">
    <source>
        <dbReference type="EMBL" id="CAL4977787.1"/>
    </source>
</evidence>
<keyword evidence="1" id="KW-1133">Transmembrane helix</keyword>
<dbReference type="Proteomes" id="UP001497457">
    <property type="component" value="Chromosome 20rd"/>
</dbReference>
<feature type="transmembrane region" description="Helical" evidence="1">
    <location>
        <begin position="50"/>
        <end position="69"/>
    </location>
</feature>
<reference evidence="4" key="1">
    <citation type="submission" date="2024-06" db="EMBL/GenBank/DDBJ databases">
        <authorList>
            <person name="Ryan C."/>
        </authorList>
    </citation>
    <scope>NUCLEOTIDE SEQUENCE [LARGE SCALE GENOMIC DNA]</scope>
</reference>
<reference evidence="2 4" key="2">
    <citation type="submission" date="2024-10" db="EMBL/GenBank/DDBJ databases">
        <authorList>
            <person name="Ryan C."/>
        </authorList>
    </citation>
    <scope>NUCLEOTIDE SEQUENCE [LARGE SCALE GENOMIC DNA]</scope>
</reference>
<keyword evidence="1" id="KW-0812">Transmembrane</keyword>
<keyword evidence="1" id="KW-0472">Membrane</keyword>
<dbReference type="PANTHER" id="PTHR33530">
    <property type="entry name" value="OS01G0147100 PROTEIN"/>
    <property type="match status" value="1"/>
</dbReference>
<sequence length="146" mass="15886">MASVQHSVVVDYNNNNNGDVAVQIIEQHPNESLPAPPEEAPITSGNRARLLFVLGFMTVLMDLATLLYKAPRGVWFETRRLAYYITLAGIFAAGSAEIIVAFWMCPSSHVTSSGWRRALENVVLLASIVPFVAVIALGGFTVLVKI</sequence>
<dbReference type="Pfam" id="PF12442">
    <property type="entry name" value="DUF3681"/>
    <property type="match status" value="1"/>
</dbReference>
<feature type="transmembrane region" description="Helical" evidence="1">
    <location>
        <begin position="123"/>
        <end position="144"/>
    </location>
</feature>
<dbReference type="EMBL" id="OZ075130">
    <property type="protein sequence ID" value="CAL4977787.1"/>
    <property type="molecule type" value="Genomic_DNA"/>
</dbReference>
<name>A0ABC8ZSK8_9POAL</name>
<dbReference type="InterPro" id="IPR022149">
    <property type="entry name" value="DUF3681"/>
</dbReference>
<evidence type="ECO:0000256" key="1">
    <source>
        <dbReference type="SAM" id="Phobius"/>
    </source>
</evidence>
<gene>
    <name evidence="2" type="ORF">URODEC1_LOCUS47086</name>
    <name evidence="3" type="ORF">URODEC1_LOCUS54364</name>
</gene>